<gene>
    <name evidence="2" type="ORF">SNEC2469_LOCUS14648</name>
</gene>
<protein>
    <submittedName>
        <fullName evidence="2">Uncharacterized protein</fullName>
    </submittedName>
</protein>
<keyword evidence="3" id="KW-1185">Reference proteome</keyword>
<dbReference type="EMBL" id="CAJNJA010023554">
    <property type="protein sequence ID" value="CAE7512834.1"/>
    <property type="molecule type" value="Genomic_DNA"/>
</dbReference>
<dbReference type="AlphaFoldDB" id="A0A812T268"/>
<feature type="region of interest" description="Disordered" evidence="1">
    <location>
        <begin position="272"/>
        <end position="401"/>
    </location>
</feature>
<feature type="compositionally biased region" description="Pro residues" evidence="1">
    <location>
        <begin position="375"/>
        <end position="389"/>
    </location>
</feature>
<evidence type="ECO:0000256" key="1">
    <source>
        <dbReference type="SAM" id="MobiDB-lite"/>
    </source>
</evidence>
<feature type="compositionally biased region" description="Pro residues" evidence="1">
    <location>
        <begin position="246"/>
        <end position="258"/>
    </location>
</feature>
<evidence type="ECO:0000313" key="2">
    <source>
        <dbReference type="EMBL" id="CAE7512834.1"/>
    </source>
</evidence>
<dbReference type="Proteomes" id="UP000601435">
    <property type="component" value="Unassembled WGS sequence"/>
</dbReference>
<feature type="region of interest" description="Disordered" evidence="1">
    <location>
        <begin position="227"/>
        <end position="259"/>
    </location>
</feature>
<proteinExistence type="predicted"/>
<accession>A0A812T268</accession>
<feature type="compositionally biased region" description="Acidic residues" evidence="1">
    <location>
        <begin position="23"/>
        <end position="36"/>
    </location>
</feature>
<sequence length="401" mass="43689">MDDPRKSASCWRVKSTDQQNSVDGDDDVESSSEVGDEAEEELRELRVDQIRWAHDSIKVHFRNGMLLVDTLKDLVVQKLQPSQLPPFFVWRRGSAWFAITGNRRLWVLKELSMITGAPVAARVRELGTGAHLMPWFRRMFTTSCDGAAVQLRSKGRHPSMQRALQAAGLTETGLEMLMAREVQQASGALSLTSLHQKLRGQFPVAVLVRSLSDLFSLNSEGIVTFKPATPQGEARGEPSASKTLPAQPPTKKPPPEPPLELWRQKALKGLATHQAVRVQETSKVAKGPEEVQAADPWASGQDPWSQSMEQTKSVPLSGDQAAPLLWKSPPLVKQPPSEDPWASGTDPWSAAKPISSLPLVSPPPARLLGPTGYASPPPPKPKPPPPPVPSSSEESDAVVSE</sequence>
<dbReference type="OrthoDB" id="443596at2759"/>
<organism evidence="2 3">
    <name type="scientific">Symbiodinium necroappetens</name>
    <dbReference type="NCBI Taxonomy" id="1628268"/>
    <lineage>
        <taxon>Eukaryota</taxon>
        <taxon>Sar</taxon>
        <taxon>Alveolata</taxon>
        <taxon>Dinophyceae</taxon>
        <taxon>Suessiales</taxon>
        <taxon>Symbiodiniaceae</taxon>
        <taxon>Symbiodinium</taxon>
    </lineage>
</organism>
<comment type="caution">
    <text evidence="2">The sequence shown here is derived from an EMBL/GenBank/DDBJ whole genome shotgun (WGS) entry which is preliminary data.</text>
</comment>
<feature type="region of interest" description="Disordered" evidence="1">
    <location>
        <begin position="1"/>
        <end position="36"/>
    </location>
</feature>
<evidence type="ECO:0000313" key="3">
    <source>
        <dbReference type="Proteomes" id="UP000601435"/>
    </source>
</evidence>
<reference evidence="2" key="1">
    <citation type="submission" date="2021-02" db="EMBL/GenBank/DDBJ databases">
        <authorList>
            <person name="Dougan E. K."/>
            <person name="Rhodes N."/>
            <person name="Thang M."/>
            <person name="Chan C."/>
        </authorList>
    </citation>
    <scope>NUCLEOTIDE SEQUENCE</scope>
</reference>
<name>A0A812T268_9DINO</name>
<feature type="non-terminal residue" evidence="2">
    <location>
        <position position="401"/>
    </location>
</feature>
<feature type="compositionally biased region" description="Polar residues" evidence="1">
    <location>
        <begin position="302"/>
        <end position="314"/>
    </location>
</feature>